<evidence type="ECO:0000313" key="2">
    <source>
        <dbReference type="Proteomes" id="UP001634007"/>
    </source>
</evidence>
<dbReference type="SUPFAM" id="SSF53474">
    <property type="entry name" value="alpha/beta-Hydrolases"/>
    <property type="match status" value="1"/>
</dbReference>
<sequence length="51" mass="5432">MVAVVEAGFRARAPDYRGYRLFDPPLEPGKASFGGLLKDLGALLDAPGIDK</sequence>
<comment type="caution">
    <text evidence="1">The sequence shown here is derived from an EMBL/GenBank/DDBJ whole genome shotgun (WGS) entry which is preliminary data.</text>
</comment>
<dbReference type="Proteomes" id="UP001634007">
    <property type="component" value="Unassembled WGS sequence"/>
</dbReference>
<dbReference type="InterPro" id="IPR029058">
    <property type="entry name" value="AB_hydrolase_fold"/>
</dbReference>
<keyword evidence="2" id="KW-1185">Reference proteome</keyword>
<accession>A0ABD3KW94</accession>
<dbReference type="Gene3D" id="3.40.50.1820">
    <property type="entry name" value="alpha/beta hydrolase"/>
    <property type="match status" value="1"/>
</dbReference>
<protein>
    <submittedName>
        <fullName evidence="1">Uncharacterized protein</fullName>
    </submittedName>
</protein>
<feature type="non-terminal residue" evidence="1">
    <location>
        <position position="51"/>
    </location>
</feature>
<organism evidence="1 2">
    <name type="scientific">Eucalyptus globulus</name>
    <name type="common">Tasmanian blue gum</name>
    <dbReference type="NCBI Taxonomy" id="34317"/>
    <lineage>
        <taxon>Eukaryota</taxon>
        <taxon>Viridiplantae</taxon>
        <taxon>Streptophyta</taxon>
        <taxon>Embryophyta</taxon>
        <taxon>Tracheophyta</taxon>
        <taxon>Spermatophyta</taxon>
        <taxon>Magnoliopsida</taxon>
        <taxon>eudicotyledons</taxon>
        <taxon>Gunneridae</taxon>
        <taxon>Pentapetalae</taxon>
        <taxon>rosids</taxon>
        <taxon>malvids</taxon>
        <taxon>Myrtales</taxon>
        <taxon>Myrtaceae</taxon>
        <taxon>Myrtoideae</taxon>
        <taxon>Eucalypteae</taxon>
        <taxon>Eucalyptus</taxon>
    </lineage>
</organism>
<evidence type="ECO:0000313" key="1">
    <source>
        <dbReference type="EMBL" id="KAL3741891.1"/>
    </source>
</evidence>
<name>A0ABD3KW94_EUCGL</name>
<dbReference type="EMBL" id="JBJKBG010000004">
    <property type="protein sequence ID" value="KAL3741891.1"/>
    <property type="molecule type" value="Genomic_DNA"/>
</dbReference>
<proteinExistence type="predicted"/>
<dbReference type="AlphaFoldDB" id="A0ABD3KW94"/>
<gene>
    <name evidence="1" type="ORF">ACJRO7_017377</name>
</gene>
<reference evidence="1 2" key="1">
    <citation type="submission" date="2024-11" db="EMBL/GenBank/DDBJ databases">
        <title>Chromosome-level genome assembly of Eucalyptus globulus Labill. provides insights into its genome evolution.</title>
        <authorList>
            <person name="Li X."/>
        </authorList>
    </citation>
    <scope>NUCLEOTIDE SEQUENCE [LARGE SCALE GENOMIC DNA]</scope>
    <source>
        <strain evidence="1">CL2024</strain>
        <tissue evidence="1">Fresh tender leaves</tissue>
    </source>
</reference>